<evidence type="ECO:0000313" key="1">
    <source>
        <dbReference type="EMBL" id="MBA9085466.1"/>
    </source>
</evidence>
<reference evidence="1 2" key="1">
    <citation type="submission" date="2020-08" db="EMBL/GenBank/DDBJ databases">
        <title>Genomic Encyclopedia of Type Strains, Phase III (KMG-III): the genomes of soil and plant-associated and newly described type strains.</title>
        <authorList>
            <person name="Whitman W."/>
        </authorList>
    </citation>
    <scope>NUCLEOTIDE SEQUENCE [LARGE SCALE GENOMIC DNA]</scope>
    <source>
        <strain evidence="1 2">CECT 8693</strain>
    </source>
</reference>
<gene>
    <name evidence="1" type="ORF">FHR92_001932</name>
</gene>
<proteinExistence type="predicted"/>
<comment type="caution">
    <text evidence="1">The sequence shown here is derived from an EMBL/GenBank/DDBJ whole genome shotgun (WGS) entry which is preliminary data.</text>
</comment>
<organism evidence="1 2">
    <name type="scientific">Fontibacillus solani</name>
    <dbReference type="NCBI Taxonomy" id="1572857"/>
    <lineage>
        <taxon>Bacteria</taxon>
        <taxon>Bacillati</taxon>
        <taxon>Bacillota</taxon>
        <taxon>Bacilli</taxon>
        <taxon>Bacillales</taxon>
        <taxon>Paenibacillaceae</taxon>
        <taxon>Fontibacillus</taxon>
    </lineage>
</organism>
<protein>
    <submittedName>
        <fullName evidence="1">Uncharacterized protein</fullName>
    </submittedName>
</protein>
<accession>A0A7W3SSL8</accession>
<sequence length="29" mass="3237">MAKEQGGFFEGERAISTPKSEFIGLFCKK</sequence>
<evidence type="ECO:0000313" key="2">
    <source>
        <dbReference type="Proteomes" id="UP000567067"/>
    </source>
</evidence>
<keyword evidence="2" id="KW-1185">Reference proteome</keyword>
<dbReference type="AlphaFoldDB" id="A0A7W3SSL8"/>
<dbReference type="EMBL" id="JACJIP010000010">
    <property type="protein sequence ID" value="MBA9085466.1"/>
    <property type="molecule type" value="Genomic_DNA"/>
</dbReference>
<name>A0A7W3SSL8_9BACL</name>
<dbReference type="Proteomes" id="UP000567067">
    <property type="component" value="Unassembled WGS sequence"/>
</dbReference>